<organism evidence="1 2">
    <name type="scientific">Litomosoides sigmodontis</name>
    <name type="common">Filarial nematode worm</name>
    <dbReference type="NCBI Taxonomy" id="42156"/>
    <lineage>
        <taxon>Eukaryota</taxon>
        <taxon>Metazoa</taxon>
        <taxon>Ecdysozoa</taxon>
        <taxon>Nematoda</taxon>
        <taxon>Chromadorea</taxon>
        <taxon>Rhabditida</taxon>
        <taxon>Spirurina</taxon>
        <taxon>Spiruromorpha</taxon>
        <taxon>Filarioidea</taxon>
        <taxon>Onchocercidae</taxon>
        <taxon>Litomosoides</taxon>
    </lineage>
</organism>
<protein>
    <submittedName>
        <fullName evidence="1">Uncharacterized protein</fullName>
    </submittedName>
</protein>
<accession>A0A3P6U472</accession>
<reference evidence="1 2" key="1">
    <citation type="submission" date="2018-08" db="EMBL/GenBank/DDBJ databases">
        <authorList>
            <person name="Laetsch R D."/>
            <person name="Stevens L."/>
            <person name="Kumar S."/>
            <person name="Blaxter L. M."/>
        </authorList>
    </citation>
    <scope>NUCLEOTIDE SEQUENCE [LARGE SCALE GENOMIC DNA]</scope>
</reference>
<evidence type="ECO:0000313" key="1">
    <source>
        <dbReference type="EMBL" id="VDK85930.1"/>
    </source>
</evidence>
<proteinExistence type="predicted"/>
<keyword evidence="2" id="KW-1185">Reference proteome</keyword>
<dbReference type="EMBL" id="UYRX01000749">
    <property type="protein sequence ID" value="VDK85930.1"/>
    <property type="molecule type" value="Genomic_DNA"/>
</dbReference>
<gene>
    <name evidence="1" type="ORF">NLS_LOCUS7367</name>
</gene>
<evidence type="ECO:0000313" key="2">
    <source>
        <dbReference type="Proteomes" id="UP000277928"/>
    </source>
</evidence>
<sequence length="482" mass="54470">MKNEEKDVASLECYICGDENLSEDGDCYAQFRYDCTNYAKSFEPAELIYCRTMRKRIGNGTYTTMKECISEQDHYRLFPPKQHSFDEDCNLIEIDGVELAYCICRRNFCNMKNILNQFTDFEENHPEIFVPPKDDSISDKSSERFPILSQSYPTQMIYQSIRNSHQELANIPYGILNSMQSDKRFNGDSVGETNSNYISTTSRNTSRLLHQIPNYPSEESYYHPSAMVTGTVVTNISVGKNKHSGGTSKTIGRFTAPKQIATFHEIEQQNTEINKNFCYSCTEYLNDPTEDCLGAMVIQCSISTFSGRSKMCLTKQTFEADTKLYKLEKRCSTDIEESEISFDELLTRKITCTKTFDATQAYCLCLGSYCNGDSLLEQVEKLVQSIDESRPLINSISDENTDSVLSQANTQSKIPSNNEMLISTISYGVAPFPNLVSKSNAWTVMESMEKDNIVSNIASINYSTAHSITMTLITIVLSSLTS</sequence>
<dbReference type="OMA" id="AQFRYDC"/>
<dbReference type="Proteomes" id="UP000277928">
    <property type="component" value="Unassembled WGS sequence"/>
</dbReference>
<dbReference type="AlphaFoldDB" id="A0A3P6U472"/>
<dbReference type="OrthoDB" id="5850827at2759"/>
<name>A0A3P6U472_LITSI</name>